<keyword evidence="9 13" id="KW-0798">TonB box</keyword>
<evidence type="ECO:0000313" key="19">
    <source>
        <dbReference type="EMBL" id="KCZ86208.1"/>
    </source>
</evidence>
<dbReference type="PATRIC" id="fig|1280949.3.peg.2250"/>
<dbReference type="Gene3D" id="2.40.170.20">
    <property type="entry name" value="TonB-dependent receptor, beta-barrel domain"/>
    <property type="match status" value="1"/>
</dbReference>
<keyword evidence="8" id="KW-0406">Ion transport</keyword>
<dbReference type="PROSITE" id="PS52016">
    <property type="entry name" value="TONB_DEPENDENT_REC_3"/>
    <property type="match status" value="1"/>
</dbReference>
<protein>
    <submittedName>
        <fullName evidence="19">TonB-dependent receptor</fullName>
    </submittedName>
</protein>
<dbReference type="PROSITE" id="PS01156">
    <property type="entry name" value="TONB_DEPENDENT_REC_2"/>
    <property type="match status" value="1"/>
</dbReference>
<evidence type="ECO:0000256" key="9">
    <source>
        <dbReference type="ARBA" id="ARBA00023077"/>
    </source>
</evidence>
<keyword evidence="3 12" id="KW-1134">Transmembrane beta strand</keyword>
<keyword evidence="6 16" id="KW-0732">Signal</keyword>
<dbReference type="Proteomes" id="UP000027446">
    <property type="component" value="Unassembled WGS sequence"/>
</dbReference>
<feature type="domain" description="TonB-dependent receptor plug" evidence="18">
    <location>
        <begin position="49"/>
        <end position="163"/>
    </location>
</feature>
<feature type="short sequence motif" description="TonB C-terminal box" evidence="14">
    <location>
        <begin position="778"/>
        <end position="795"/>
    </location>
</feature>
<evidence type="ECO:0000256" key="16">
    <source>
        <dbReference type="SAM" id="SignalP"/>
    </source>
</evidence>
<reference evidence="19 20" key="1">
    <citation type="journal article" date="2014" name="Antonie Van Leeuwenhoek">
        <title>Hyphomonas beringensis sp. nov. and Hyphomonas chukchiensis sp. nov., isolated from surface seawater of the Bering Sea and Chukchi Sea.</title>
        <authorList>
            <person name="Li C."/>
            <person name="Lai Q."/>
            <person name="Li G."/>
            <person name="Dong C."/>
            <person name="Wang J."/>
            <person name="Liao Y."/>
            <person name="Shao Z."/>
        </authorList>
    </citation>
    <scope>NUCLEOTIDE SEQUENCE [LARGE SCALE GENOMIC DNA]</scope>
    <source>
        <strain evidence="19 20">MHS-3</strain>
    </source>
</reference>
<gene>
    <name evidence="19" type="ORF">HAD_10995</name>
</gene>
<evidence type="ECO:0000256" key="10">
    <source>
        <dbReference type="ARBA" id="ARBA00023136"/>
    </source>
</evidence>
<dbReference type="EMBL" id="ARYH01000001">
    <property type="protein sequence ID" value="KCZ86208.1"/>
    <property type="molecule type" value="Genomic_DNA"/>
</dbReference>
<evidence type="ECO:0000256" key="7">
    <source>
        <dbReference type="ARBA" id="ARBA00023004"/>
    </source>
</evidence>
<keyword evidence="7" id="KW-0408">Iron</keyword>
<dbReference type="Pfam" id="PF07715">
    <property type="entry name" value="Plug"/>
    <property type="match status" value="1"/>
</dbReference>
<dbReference type="Gene3D" id="2.170.130.10">
    <property type="entry name" value="TonB-dependent receptor, plug domain"/>
    <property type="match status" value="1"/>
</dbReference>
<dbReference type="GO" id="GO:0015344">
    <property type="term" value="F:siderophore uptake transmembrane transporter activity"/>
    <property type="evidence" value="ECO:0007669"/>
    <property type="project" value="TreeGrafter"/>
</dbReference>
<feature type="signal peptide" evidence="16">
    <location>
        <begin position="1"/>
        <end position="22"/>
    </location>
</feature>
<evidence type="ECO:0000256" key="3">
    <source>
        <dbReference type="ARBA" id="ARBA00022452"/>
    </source>
</evidence>
<keyword evidence="10 12" id="KW-0472">Membrane</keyword>
<evidence type="ECO:0000313" key="20">
    <source>
        <dbReference type="Proteomes" id="UP000027446"/>
    </source>
</evidence>
<name>A0A069E7Z7_9PROT</name>
<dbReference type="eggNOG" id="COG4772">
    <property type="taxonomic scope" value="Bacteria"/>
</dbReference>
<dbReference type="PROSITE" id="PS00430">
    <property type="entry name" value="TONB_DEPENDENT_REC_1"/>
    <property type="match status" value="1"/>
</dbReference>
<keyword evidence="5 12" id="KW-0812">Transmembrane</keyword>
<dbReference type="InterPro" id="IPR010916">
    <property type="entry name" value="TonB_box_CS"/>
</dbReference>
<keyword evidence="19" id="KW-0675">Receptor</keyword>
<dbReference type="GO" id="GO:0009279">
    <property type="term" value="C:cell outer membrane"/>
    <property type="evidence" value="ECO:0007669"/>
    <property type="project" value="UniProtKB-SubCell"/>
</dbReference>
<dbReference type="PANTHER" id="PTHR32552:SF89">
    <property type="entry name" value="CATECHOLATE SIDEROPHORE RECEPTOR FIU"/>
    <property type="match status" value="1"/>
</dbReference>
<dbReference type="Pfam" id="PF00593">
    <property type="entry name" value="TonB_dep_Rec_b-barrel"/>
    <property type="match status" value="1"/>
</dbReference>
<evidence type="ECO:0000256" key="15">
    <source>
        <dbReference type="RuleBase" id="RU003357"/>
    </source>
</evidence>
<evidence type="ECO:0000256" key="1">
    <source>
        <dbReference type="ARBA" id="ARBA00004571"/>
    </source>
</evidence>
<dbReference type="InterPro" id="IPR010917">
    <property type="entry name" value="TonB_rcpt_CS"/>
</dbReference>
<evidence type="ECO:0000256" key="14">
    <source>
        <dbReference type="PROSITE-ProRule" id="PRU10144"/>
    </source>
</evidence>
<dbReference type="AlphaFoldDB" id="A0A069E7Z7"/>
<evidence type="ECO:0000256" key="13">
    <source>
        <dbReference type="PROSITE-ProRule" id="PRU10143"/>
    </source>
</evidence>
<comment type="caution">
    <text evidence="19">The sequence shown here is derived from an EMBL/GenBank/DDBJ whole genome shotgun (WGS) entry which is preliminary data.</text>
</comment>
<evidence type="ECO:0000256" key="8">
    <source>
        <dbReference type="ARBA" id="ARBA00023065"/>
    </source>
</evidence>
<feature type="domain" description="TonB-dependent receptor-like beta-barrel" evidence="17">
    <location>
        <begin position="272"/>
        <end position="765"/>
    </location>
</feature>
<evidence type="ECO:0000256" key="4">
    <source>
        <dbReference type="ARBA" id="ARBA00022496"/>
    </source>
</evidence>
<dbReference type="OrthoDB" id="9760333at2"/>
<dbReference type="PANTHER" id="PTHR32552">
    <property type="entry name" value="FERRICHROME IRON RECEPTOR-RELATED"/>
    <property type="match status" value="1"/>
</dbReference>
<evidence type="ECO:0000256" key="11">
    <source>
        <dbReference type="ARBA" id="ARBA00023237"/>
    </source>
</evidence>
<dbReference type="InterPro" id="IPR039426">
    <property type="entry name" value="TonB-dep_rcpt-like"/>
</dbReference>
<evidence type="ECO:0000259" key="17">
    <source>
        <dbReference type="Pfam" id="PF00593"/>
    </source>
</evidence>
<evidence type="ECO:0000256" key="2">
    <source>
        <dbReference type="ARBA" id="ARBA00022448"/>
    </source>
</evidence>
<accession>A0A069E7Z7</accession>
<keyword evidence="4" id="KW-0410">Iron transport</keyword>
<evidence type="ECO:0000256" key="12">
    <source>
        <dbReference type="PROSITE-ProRule" id="PRU01360"/>
    </source>
</evidence>
<dbReference type="RefSeq" id="WP_084331895.1">
    <property type="nucleotide sequence ID" value="NZ_ARYH01000001.1"/>
</dbReference>
<evidence type="ECO:0000256" key="6">
    <source>
        <dbReference type="ARBA" id="ARBA00022729"/>
    </source>
</evidence>
<dbReference type="InterPro" id="IPR000531">
    <property type="entry name" value="Beta-barrel_TonB"/>
</dbReference>
<proteinExistence type="inferred from homology"/>
<feature type="short sequence motif" description="TonB box" evidence="13">
    <location>
        <begin position="42"/>
        <end position="48"/>
    </location>
</feature>
<evidence type="ECO:0000259" key="18">
    <source>
        <dbReference type="Pfam" id="PF07715"/>
    </source>
</evidence>
<dbReference type="InterPro" id="IPR012910">
    <property type="entry name" value="Plug_dom"/>
</dbReference>
<dbReference type="InterPro" id="IPR036942">
    <property type="entry name" value="Beta-barrel_TonB_sf"/>
</dbReference>
<comment type="similarity">
    <text evidence="12 15">Belongs to the TonB-dependent receptor family.</text>
</comment>
<sequence length="795" mass="86337">MTLFKSGLLVSASFVLGFCAAAQTVEPTPVGANADEARELDTVIVVGQQQTYSSAESTESMALQQAPVTSVLAQIDNLPGVQVQEGDAFGFDDWSTGVAVRGFQNNLGEQQVGITIDGMPNGGSNYGGGAKANRYIDTQNAGAIEVSQGTADIASRTNDALGGTLNFTTQNPLDERRVRVSASLGDFDSQRFYGRYDSGFLSDNKTKFWVSLSTQSATDHVNQSADNSRDHMAAKLQTEQFGIDWTSYLAYDDTHENNYQRLFSPADFAANPNSDGLTAEWTGVPYIDQLYRKAWGTLRTNTFFYLKGEKEVFDGFKVDAGVYRHDNDGRGDWVPQYVVNVGQYGTSTVPLVTFTDPAGSPLTPTPGCVSSITYPYGGAGPEYDPACFPANSIPVSSYRHTHYQKERTGAYADFEWQTPIGQTVDNTLRGGLWYEDATRYEYRDWHKLIDSRVGADYDYTAYWVQYNREFPQSTFKWYLEDVVKVSDFSFRLGMKQFSNEIERADNFAPNDAALNFKVSTDSDVLFSGGAAWTPSAVPGLEVFAGYAENFKAIPDTVLEVLAPGGTPDPETSENSEVGVRYSGQRFRGSLVYFDSTFDNRLLAVANQTVNGIDYLEASNGGYINGGGIESSGFEASGEFRATDNLSFFASYTGISDAKILGSGIVTQDAATGLTVLDSNGNIVSTVVGNQVPGIAKNMAVVSADYTDGNFFAGLSTKWVDDRFVDVGNTWTAEGYYDADLYAGISGEAISDDLSNLDFRLTVNNLFDGDWLAGISGGGAWISAPRTVVFTVTADF</sequence>
<keyword evidence="11 12" id="KW-0998">Cell outer membrane</keyword>
<dbReference type="InterPro" id="IPR037066">
    <property type="entry name" value="Plug_dom_sf"/>
</dbReference>
<feature type="chain" id="PRO_5001660810" evidence="16">
    <location>
        <begin position="23"/>
        <end position="795"/>
    </location>
</feature>
<evidence type="ECO:0000256" key="5">
    <source>
        <dbReference type="ARBA" id="ARBA00022692"/>
    </source>
</evidence>
<dbReference type="SUPFAM" id="SSF56935">
    <property type="entry name" value="Porins"/>
    <property type="match status" value="1"/>
</dbReference>
<keyword evidence="20" id="KW-1185">Reference proteome</keyword>
<dbReference type="STRING" id="1280949.HAD_10995"/>
<organism evidence="19 20">
    <name type="scientific">Hyphomonas adhaerens MHS-3</name>
    <dbReference type="NCBI Taxonomy" id="1280949"/>
    <lineage>
        <taxon>Bacteria</taxon>
        <taxon>Pseudomonadati</taxon>
        <taxon>Pseudomonadota</taxon>
        <taxon>Alphaproteobacteria</taxon>
        <taxon>Hyphomonadales</taxon>
        <taxon>Hyphomonadaceae</taxon>
        <taxon>Hyphomonas</taxon>
    </lineage>
</organism>
<comment type="subcellular location">
    <subcellularLocation>
        <location evidence="1 12">Cell outer membrane</location>
        <topology evidence="1 12">Multi-pass membrane protein</topology>
    </subcellularLocation>
</comment>
<keyword evidence="2 12" id="KW-0813">Transport</keyword>